<dbReference type="InterPro" id="IPR011766">
    <property type="entry name" value="TPP_enzyme_TPP-bd"/>
</dbReference>
<dbReference type="GO" id="GO:0050660">
    <property type="term" value="F:flavin adenine dinucleotide binding"/>
    <property type="evidence" value="ECO:0007669"/>
    <property type="project" value="TreeGrafter"/>
</dbReference>
<dbReference type="Proteomes" id="UP000248134">
    <property type="component" value="Unassembled WGS sequence"/>
</dbReference>
<proteinExistence type="inferred from homology"/>
<evidence type="ECO:0000256" key="2">
    <source>
        <dbReference type="ARBA" id="ARBA00023052"/>
    </source>
</evidence>
<feature type="domain" description="Thiamine pyrophosphate enzyme TPP-binding" evidence="3">
    <location>
        <begin position="380"/>
        <end position="516"/>
    </location>
</feature>
<dbReference type="PANTHER" id="PTHR18968">
    <property type="entry name" value="THIAMINE PYROPHOSPHATE ENZYMES"/>
    <property type="match status" value="1"/>
</dbReference>
<organism evidence="5 6">
    <name type="scientific">Rhodopseudomonas palustris</name>
    <dbReference type="NCBI Taxonomy" id="1076"/>
    <lineage>
        <taxon>Bacteria</taxon>
        <taxon>Pseudomonadati</taxon>
        <taxon>Pseudomonadota</taxon>
        <taxon>Alphaproteobacteria</taxon>
        <taxon>Hyphomicrobiales</taxon>
        <taxon>Nitrobacteraceae</taxon>
        <taxon>Rhodopseudomonas</taxon>
    </lineage>
</organism>
<dbReference type="GO" id="GO:0044281">
    <property type="term" value="P:small molecule metabolic process"/>
    <property type="evidence" value="ECO:0007669"/>
    <property type="project" value="UniProtKB-ARBA"/>
</dbReference>
<dbReference type="InterPro" id="IPR045229">
    <property type="entry name" value="TPP_enz"/>
</dbReference>
<dbReference type="PANTHER" id="PTHR18968:SF86">
    <property type="entry name" value="ACETOLACTATE SYNTHASE LARGE SUBUNIT ILVX-RELATED"/>
    <property type="match status" value="1"/>
</dbReference>
<dbReference type="CDD" id="cd02002">
    <property type="entry name" value="TPP_BFDC"/>
    <property type="match status" value="1"/>
</dbReference>
<dbReference type="GO" id="GO:0003984">
    <property type="term" value="F:acetolactate synthase activity"/>
    <property type="evidence" value="ECO:0007669"/>
    <property type="project" value="TreeGrafter"/>
</dbReference>
<dbReference type="Pfam" id="PF02776">
    <property type="entry name" value="TPP_enzyme_N"/>
    <property type="match status" value="1"/>
</dbReference>
<dbReference type="NCBIfam" id="NF009122">
    <property type="entry name" value="PRK12474.1"/>
    <property type="match status" value="1"/>
</dbReference>
<comment type="caution">
    <text evidence="5">The sequence shown here is derived from an EMBL/GenBank/DDBJ whole genome shotgun (WGS) entry which is preliminary data.</text>
</comment>
<reference evidence="5 6" key="1">
    <citation type="submission" date="2018-06" db="EMBL/GenBank/DDBJ databases">
        <title>Draft Whole-Genome Sequence of the purple photosynthetic bacterium Rhodospeudomonas palustris XCP.</title>
        <authorList>
            <person name="Rayyan A."/>
            <person name="Meyer T.E."/>
            <person name="Kyndt J.A."/>
        </authorList>
    </citation>
    <scope>NUCLEOTIDE SEQUENCE [LARGE SCALE GENOMIC DNA]</scope>
    <source>
        <strain evidence="5 6">XCP</strain>
    </source>
</reference>
<dbReference type="RefSeq" id="WP_110785295.1">
    <property type="nucleotide sequence ID" value="NZ_QKQS01000012.1"/>
</dbReference>
<protein>
    <submittedName>
        <fullName evidence="5">Acetolactate synthase large subunit</fullName>
    </submittedName>
</protein>
<dbReference type="AlphaFoldDB" id="A0A323UXZ6"/>
<evidence type="ECO:0000256" key="1">
    <source>
        <dbReference type="ARBA" id="ARBA00007812"/>
    </source>
</evidence>
<dbReference type="InterPro" id="IPR029061">
    <property type="entry name" value="THDP-binding"/>
</dbReference>
<dbReference type="EMBL" id="QKQS01000012">
    <property type="protein sequence ID" value="PZA12638.1"/>
    <property type="molecule type" value="Genomic_DNA"/>
</dbReference>
<evidence type="ECO:0000313" key="5">
    <source>
        <dbReference type="EMBL" id="PZA12638.1"/>
    </source>
</evidence>
<comment type="similarity">
    <text evidence="1">Belongs to the TPP enzyme family.</text>
</comment>
<gene>
    <name evidence="5" type="ORF">DNX69_06985</name>
</gene>
<dbReference type="Pfam" id="PF02775">
    <property type="entry name" value="TPP_enzyme_C"/>
    <property type="match status" value="1"/>
</dbReference>
<dbReference type="SUPFAM" id="SSF52518">
    <property type="entry name" value="Thiamin diphosphate-binding fold (THDP-binding)"/>
    <property type="match status" value="2"/>
</dbReference>
<dbReference type="InterPro" id="IPR012001">
    <property type="entry name" value="Thiamin_PyroP_enz_TPP-bd_dom"/>
</dbReference>
<dbReference type="OrthoDB" id="9773408at2"/>
<name>A0A323UXZ6_RHOPL</name>
<dbReference type="GO" id="GO:0030976">
    <property type="term" value="F:thiamine pyrophosphate binding"/>
    <property type="evidence" value="ECO:0007669"/>
    <property type="project" value="InterPro"/>
</dbReference>
<dbReference type="NCBIfam" id="NF005760">
    <property type="entry name" value="PRK07586.1"/>
    <property type="match status" value="1"/>
</dbReference>
<feature type="domain" description="Thiamine pyrophosphate enzyme N-terminal TPP-binding" evidence="4">
    <location>
        <begin position="7"/>
        <end position="111"/>
    </location>
</feature>
<sequence>MLVHGINGAQSVVQTLVNCGVEVCFANPGTSEMHFVAALDSVSGMRPVLCLFEGVVTGAADGYGRIAGKPAVNLLHLGPGLANGLANLHNARRAATPIVNIVGDHAAYHLQYDAPLTSDIAGFARPVSTWIHESKSAGAVASDTARAVQAACAAPGGIATLIMPADVAWNPAARAAHKLPEIGPAKVAAETVEAIAKLLSNGKKSALLLRGSALLGDALKAAGRVAAKTGVRLLCDTFAPQTELGAGRVPLERIPYFSEQITAFLKDVEQLILVGAKPPVSFFAYPGKPSWGAPDGCLIDYLAQPHEDGAQAVTDLATALDAPVEPAVRTQLVLPELPKGKLNSLGVAQAIAHLTPDHAIYAEEANTSGLPFQMILPKARPHTHLPLTGGSIGQGLPLAIGAAIAAPDRKVVCPHGDGGAAYTMQALWTMAREQLDVTVVIYANRSYAILNIELQRVGAAGAGANALSMLDLHNPEMNWMKIAEGLGVEASRATTAEEFSAQYASAMSQRGPRLIEALI</sequence>
<keyword evidence="2" id="KW-0786">Thiamine pyrophosphate</keyword>
<evidence type="ECO:0000259" key="4">
    <source>
        <dbReference type="Pfam" id="PF02776"/>
    </source>
</evidence>
<dbReference type="CDD" id="cd07035">
    <property type="entry name" value="TPP_PYR_POX_like"/>
    <property type="match status" value="1"/>
</dbReference>
<evidence type="ECO:0000259" key="3">
    <source>
        <dbReference type="Pfam" id="PF02775"/>
    </source>
</evidence>
<dbReference type="Gene3D" id="3.40.50.970">
    <property type="match status" value="2"/>
</dbReference>
<accession>A0A323UXZ6</accession>
<evidence type="ECO:0000313" key="6">
    <source>
        <dbReference type="Proteomes" id="UP000248134"/>
    </source>
</evidence>